<evidence type="ECO:0000313" key="8">
    <source>
        <dbReference type="EMBL" id="JAC53615.1"/>
    </source>
</evidence>
<dbReference type="GeneID" id="105222320"/>
<feature type="region of interest" description="Disordered" evidence="6">
    <location>
        <begin position="295"/>
        <end position="320"/>
    </location>
</feature>
<feature type="domain" description="Enkurin" evidence="7">
    <location>
        <begin position="417"/>
        <end position="509"/>
    </location>
</feature>
<name>A0A034WHI7_BACDO</name>
<evidence type="ECO:0000256" key="1">
    <source>
        <dbReference type="ARBA" id="ARBA00004138"/>
    </source>
</evidence>
<dbReference type="RefSeq" id="XP_011197892.2">
    <property type="nucleotide sequence ID" value="XM_011199590.4"/>
</dbReference>
<protein>
    <submittedName>
        <fullName evidence="8">Enkurin domain-containing protein 1</fullName>
    </submittedName>
</protein>
<dbReference type="KEGG" id="bdr:105222320"/>
<evidence type="ECO:0000256" key="5">
    <source>
        <dbReference type="ARBA" id="ARBA00023273"/>
    </source>
</evidence>
<sequence>MSNGGVVESRSKSAISATSVKPMETLKGIFSVPKMDRNRRNFLRENKLSLRELQRVTNKSKIQQQQEQLLRDQKYAGRRSQSQQRNNNNCLDKQTVARCPSLSRVPSGRVMGTSAAGGVGDCSNHISRRSVSRTNSTTTIKSVHKQVQTEDIQDEQFLYDALKRCTTNESQSRFNGLQPNFTPRSQHIANDAQSRNSFYPSADEDQRCLGNTDDRRFATQPQIEDPYVQREDPNNYVEQYNAQQHGEVIDGDDVDTIHNENVERLYAPESSSKYNFAPTPRSQQHFTNGYNMVDSDGLPPTTTMQSSYEPPDQQQQQQPLRYRMQPHVQGDLRANFENMSLNNGYGGVGVCDVAVDEEYGALGNSGGVEAVSISGRSRRTNISHNSQQSNTDLVKKRSSGSIHKLGSRDNISLPRYLEREKREKEEQRQRQSERDPNCPPGHYPLSDKERQAALQSAETRFKALVNELNRMPMTTETLRMRVRKAEIEKELKLLETDIRVFSKSKVYLKHKEQNI</sequence>
<dbReference type="PANTHER" id="PTHR21490">
    <property type="entry name" value="ENKURIN-RELATED"/>
    <property type="match status" value="1"/>
</dbReference>
<dbReference type="Pfam" id="PF13864">
    <property type="entry name" value="Enkurin"/>
    <property type="match status" value="1"/>
</dbReference>
<dbReference type="InterPro" id="IPR052102">
    <property type="entry name" value="Enkurin_domain-protein"/>
</dbReference>
<comment type="subcellular location">
    <subcellularLocation>
        <location evidence="1">Cell projection</location>
        <location evidence="1">Cilium</location>
    </subcellularLocation>
    <subcellularLocation>
        <location evidence="2">Cytoplasm</location>
        <location evidence="2">Cytoskeleton</location>
    </subcellularLocation>
</comment>
<feature type="compositionally biased region" description="Low complexity" evidence="6">
    <location>
        <begin position="78"/>
        <end position="89"/>
    </location>
</feature>
<dbReference type="AlphaFoldDB" id="A0A034WHI7"/>
<evidence type="ECO:0000259" key="7">
    <source>
        <dbReference type="PROSITE" id="PS51665"/>
    </source>
</evidence>
<keyword evidence="3" id="KW-0963">Cytoplasm</keyword>
<dbReference type="EMBL" id="GAKP01005337">
    <property type="protein sequence ID" value="JAC53615.1"/>
    <property type="molecule type" value="Transcribed_RNA"/>
</dbReference>
<dbReference type="InterPro" id="IPR027012">
    <property type="entry name" value="Enkurin_dom"/>
</dbReference>
<keyword evidence="5" id="KW-0966">Cell projection</keyword>
<reference evidence="8" key="1">
    <citation type="journal article" date="2014" name="BMC Genomics">
        <title>Characterizing the developmental transcriptome of the oriental fruit fly, Bactrocera dorsalis (Diptera: Tephritidae) through comparative genomic analysis with Drosophila melanogaster utilizing modENCODE datasets.</title>
        <authorList>
            <person name="Geib S.M."/>
            <person name="Calla B."/>
            <person name="Hall B."/>
            <person name="Hou S."/>
            <person name="Manoukis N.C."/>
        </authorList>
    </citation>
    <scope>NUCLEOTIDE SEQUENCE</scope>
    <source>
        <strain evidence="8">Punador</strain>
    </source>
</reference>
<feature type="region of interest" description="Disordered" evidence="6">
    <location>
        <begin position="375"/>
        <end position="446"/>
    </location>
</feature>
<feature type="compositionally biased region" description="Basic and acidic residues" evidence="6">
    <location>
        <begin position="416"/>
        <end position="436"/>
    </location>
</feature>
<proteinExistence type="predicted"/>
<feature type="region of interest" description="Disordered" evidence="6">
    <location>
        <begin position="70"/>
        <end position="137"/>
    </location>
</feature>
<evidence type="ECO:0000256" key="6">
    <source>
        <dbReference type="SAM" id="MobiDB-lite"/>
    </source>
</evidence>
<dbReference type="OrthoDB" id="10264920at2759"/>
<accession>A0A034WHI7</accession>
<evidence type="ECO:0000256" key="2">
    <source>
        <dbReference type="ARBA" id="ARBA00004245"/>
    </source>
</evidence>
<dbReference type="GO" id="GO:0005881">
    <property type="term" value="C:cytoplasmic microtubule"/>
    <property type="evidence" value="ECO:0007669"/>
    <property type="project" value="TreeGrafter"/>
</dbReference>
<dbReference type="GO" id="GO:0005929">
    <property type="term" value="C:cilium"/>
    <property type="evidence" value="ECO:0007669"/>
    <property type="project" value="UniProtKB-SubCell"/>
</dbReference>
<organism evidence="8">
    <name type="scientific">Bactrocera dorsalis</name>
    <name type="common">Oriental fruit fly</name>
    <name type="synonym">Dacus dorsalis</name>
    <dbReference type="NCBI Taxonomy" id="27457"/>
    <lineage>
        <taxon>Eukaryota</taxon>
        <taxon>Metazoa</taxon>
        <taxon>Ecdysozoa</taxon>
        <taxon>Arthropoda</taxon>
        <taxon>Hexapoda</taxon>
        <taxon>Insecta</taxon>
        <taxon>Pterygota</taxon>
        <taxon>Neoptera</taxon>
        <taxon>Endopterygota</taxon>
        <taxon>Diptera</taxon>
        <taxon>Brachycera</taxon>
        <taxon>Muscomorpha</taxon>
        <taxon>Tephritoidea</taxon>
        <taxon>Tephritidae</taxon>
        <taxon>Bactrocera</taxon>
        <taxon>Bactrocera</taxon>
    </lineage>
</organism>
<evidence type="ECO:0000256" key="4">
    <source>
        <dbReference type="ARBA" id="ARBA00023212"/>
    </source>
</evidence>
<keyword evidence="4" id="KW-0206">Cytoskeleton</keyword>
<gene>
    <name evidence="8" type="primary">CP048</name>
</gene>
<feature type="compositionally biased region" description="Polar residues" evidence="6">
    <location>
        <begin position="382"/>
        <end position="392"/>
    </location>
</feature>
<dbReference type="PROSITE" id="PS51665">
    <property type="entry name" value="ENKURIN"/>
    <property type="match status" value="1"/>
</dbReference>
<dbReference type="PANTHER" id="PTHR21490:SF2">
    <property type="entry name" value="ENKURIN DOMAIN-CONTAINING PROTEIN 1"/>
    <property type="match status" value="1"/>
</dbReference>
<evidence type="ECO:0000256" key="3">
    <source>
        <dbReference type="ARBA" id="ARBA00022490"/>
    </source>
</evidence>